<dbReference type="EMBL" id="JAMXLY010000064">
    <property type="protein sequence ID" value="MCO6026492.1"/>
    <property type="molecule type" value="Genomic_DNA"/>
</dbReference>
<name>A0ABT1C188_9BACT</name>
<organism evidence="2 3">
    <name type="scientific">Segatella cerevisiae</name>
    <dbReference type="NCBI Taxonomy" id="2053716"/>
    <lineage>
        <taxon>Bacteria</taxon>
        <taxon>Pseudomonadati</taxon>
        <taxon>Bacteroidota</taxon>
        <taxon>Bacteroidia</taxon>
        <taxon>Bacteroidales</taxon>
        <taxon>Prevotellaceae</taxon>
        <taxon>Segatella</taxon>
    </lineage>
</organism>
<protein>
    <submittedName>
        <fullName evidence="2">Uncharacterized protein</fullName>
    </submittedName>
</protein>
<keyword evidence="3" id="KW-1185">Reference proteome</keyword>
<evidence type="ECO:0000313" key="3">
    <source>
        <dbReference type="Proteomes" id="UP001204015"/>
    </source>
</evidence>
<proteinExistence type="predicted"/>
<sequence length="109" mass="11720">MFGGEAVLVPVPPFPVEGESLFGQVRPECLPEVMPPQSPVIVDVSDTVRLLEIRRAGGGVDAPVFKSRIVCPGTGAEGNPHYQEKPVGESQGQMSVPTGSSMFVFRIRW</sequence>
<evidence type="ECO:0000256" key="1">
    <source>
        <dbReference type="SAM" id="MobiDB-lite"/>
    </source>
</evidence>
<comment type="caution">
    <text evidence="2">The sequence shown here is derived from an EMBL/GenBank/DDBJ whole genome shotgun (WGS) entry which is preliminary data.</text>
</comment>
<evidence type="ECO:0000313" key="2">
    <source>
        <dbReference type="EMBL" id="MCO6026492.1"/>
    </source>
</evidence>
<dbReference type="RefSeq" id="WP_252761846.1">
    <property type="nucleotide sequence ID" value="NZ_JAMXLY010000064.1"/>
</dbReference>
<feature type="region of interest" description="Disordered" evidence="1">
    <location>
        <begin position="75"/>
        <end position="95"/>
    </location>
</feature>
<reference evidence="2 3" key="1">
    <citation type="submission" date="2022-06" db="EMBL/GenBank/DDBJ databases">
        <title>A taxonomic note on the genus Prevotella: Description of four novel genera and emended description of the genera Hallella and Xylanibacter.</title>
        <authorList>
            <person name="Hitch T.C.A."/>
        </authorList>
    </citation>
    <scope>NUCLEOTIDE SEQUENCE [LARGE SCALE GENOMIC DNA]</scope>
    <source>
        <strain evidence="2 3">DSM 100619</strain>
    </source>
</reference>
<gene>
    <name evidence="2" type="ORF">NG821_11710</name>
</gene>
<dbReference type="Proteomes" id="UP001204015">
    <property type="component" value="Unassembled WGS sequence"/>
</dbReference>
<accession>A0ABT1C188</accession>